<feature type="domain" description="Solute-binding protein family 3/N-terminal" evidence="3">
    <location>
        <begin position="54"/>
        <end position="281"/>
    </location>
</feature>
<dbReference type="OrthoDB" id="8454826at2"/>
<gene>
    <name evidence="5" type="ORF">D2E24_0179</name>
</gene>
<name>A0A430FX72_9BIFI</name>
<reference evidence="5 6" key="1">
    <citation type="submission" date="2018-09" db="EMBL/GenBank/DDBJ databases">
        <title>Characterization of the phylogenetic diversity of five novel species belonging to the genus Bifidobacterium.</title>
        <authorList>
            <person name="Lugli G.A."/>
            <person name="Duranti S."/>
            <person name="Milani C."/>
        </authorList>
    </citation>
    <scope>NUCLEOTIDE SEQUENCE [LARGE SCALE GENOMIC DNA]</scope>
    <source>
        <strain evidence="5 6">2033B</strain>
    </source>
</reference>
<dbReference type="Pfam" id="PF00497">
    <property type="entry name" value="SBP_bac_3"/>
    <property type="match status" value="1"/>
</dbReference>
<feature type="signal peptide" evidence="2">
    <location>
        <begin position="1"/>
        <end position="25"/>
    </location>
</feature>
<protein>
    <submittedName>
        <fullName evidence="5">ABC transporter substrate-binding protein</fullName>
    </submittedName>
</protein>
<dbReference type="PANTHER" id="PTHR35936:SF19">
    <property type="entry name" value="AMINO-ACID-BINDING PROTEIN YXEM-RELATED"/>
    <property type="match status" value="1"/>
</dbReference>
<dbReference type="GO" id="GO:0015276">
    <property type="term" value="F:ligand-gated monoatomic ion channel activity"/>
    <property type="evidence" value="ECO:0007669"/>
    <property type="project" value="InterPro"/>
</dbReference>
<evidence type="ECO:0000313" key="5">
    <source>
        <dbReference type="EMBL" id="RSX58883.1"/>
    </source>
</evidence>
<dbReference type="CDD" id="cd13530">
    <property type="entry name" value="PBP2_peptides_like"/>
    <property type="match status" value="1"/>
</dbReference>
<dbReference type="RefSeq" id="WP_125967443.1">
    <property type="nucleotide sequence ID" value="NZ_QXGK01000001.1"/>
</dbReference>
<dbReference type="InterPro" id="IPR001638">
    <property type="entry name" value="Solute-binding_3/MltF_N"/>
</dbReference>
<organism evidence="5 6">
    <name type="scientific">Bifidobacterium samirii</name>
    <dbReference type="NCBI Taxonomy" id="2306974"/>
    <lineage>
        <taxon>Bacteria</taxon>
        <taxon>Bacillati</taxon>
        <taxon>Actinomycetota</taxon>
        <taxon>Actinomycetes</taxon>
        <taxon>Bifidobacteriales</taxon>
        <taxon>Bifidobacteriaceae</taxon>
        <taxon>Bifidobacterium</taxon>
    </lineage>
</organism>
<feature type="chain" id="PRO_5038535514" evidence="2">
    <location>
        <begin position="26"/>
        <end position="289"/>
    </location>
</feature>
<evidence type="ECO:0000256" key="2">
    <source>
        <dbReference type="SAM" id="SignalP"/>
    </source>
</evidence>
<dbReference type="AlphaFoldDB" id="A0A430FX72"/>
<dbReference type="GO" id="GO:0016020">
    <property type="term" value="C:membrane"/>
    <property type="evidence" value="ECO:0007669"/>
    <property type="project" value="InterPro"/>
</dbReference>
<dbReference type="PANTHER" id="PTHR35936">
    <property type="entry name" value="MEMBRANE-BOUND LYTIC MUREIN TRANSGLYCOSYLASE F"/>
    <property type="match status" value="1"/>
</dbReference>
<proteinExistence type="predicted"/>
<keyword evidence="6" id="KW-1185">Reference proteome</keyword>
<dbReference type="SMART" id="SM00079">
    <property type="entry name" value="PBPe"/>
    <property type="match status" value="1"/>
</dbReference>
<comment type="caution">
    <text evidence="5">The sequence shown here is derived from an EMBL/GenBank/DDBJ whole genome shotgun (WGS) entry which is preliminary data.</text>
</comment>
<evidence type="ECO:0000256" key="1">
    <source>
        <dbReference type="ARBA" id="ARBA00022729"/>
    </source>
</evidence>
<dbReference type="Proteomes" id="UP000287470">
    <property type="component" value="Unassembled WGS sequence"/>
</dbReference>
<evidence type="ECO:0000259" key="4">
    <source>
        <dbReference type="SMART" id="SM00079"/>
    </source>
</evidence>
<evidence type="ECO:0000259" key="3">
    <source>
        <dbReference type="SMART" id="SM00062"/>
    </source>
</evidence>
<dbReference type="SMART" id="SM00062">
    <property type="entry name" value="PBPb"/>
    <property type="match status" value="1"/>
</dbReference>
<dbReference type="EMBL" id="QXGK01000001">
    <property type="protein sequence ID" value="RSX58883.1"/>
    <property type="molecule type" value="Genomic_DNA"/>
</dbReference>
<feature type="domain" description="Ionotropic glutamate receptor C-terminal" evidence="4">
    <location>
        <begin position="54"/>
        <end position="280"/>
    </location>
</feature>
<dbReference type="PROSITE" id="PS51257">
    <property type="entry name" value="PROKAR_LIPOPROTEIN"/>
    <property type="match status" value="1"/>
</dbReference>
<dbReference type="InterPro" id="IPR001320">
    <property type="entry name" value="Iontro_rcpt_C"/>
</dbReference>
<sequence length="289" mass="30698">MTFTRRAIMRTIAAGLSAAALVFTAACGSADNTSGDDTATDANDITQLTVTPGTLTIATGDPAYEPWVMNDDPESGEGYEAALAYAVADKLGFDKDHVTWVRTTFDSAIAPGAKDWDMNIQQFGITDERRNAVDFSSAYFKDTRSVIVKKDGKYASATSLADLKGAVIGATVGTQGYTYAKEMITDDVQTFNDDASLAQALDSGQIDALVADTTVCVYMVSSEQVKDGVVVGRIAGSEDKDGMGIVLPKDSKLTDATSKAVDALEADGTLKQLQDKWLAEYTSDLTELK</sequence>
<accession>A0A430FX72</accession>
<dbReference type="Gene3D" id="3.40.190.10">
    <property type="entry name" value="Periplasmic binding protein-like II"/>
    <property type="match status" value="2"/>
</dbReference>
<keyword evidence="1 2" id="KW-0732">Signal</keyword>
<evidence type="ECO:0000313" key="6">
    <source>
        <dbReference type="Proteomes" id="UP000287470"/>
    </source>
</evidence>
<dbReference type="SUPFAM" id="SSF53850">
    <property type="entry name" value="Periplasmic binding protein-like II"/>
    <property type="match status" value="1"/>
</dbReference>